<proteinExistence type="predicted"/>
<dbReference type="RefSeq" id="WP_079538961.1">
    <property type="nucleotide sequence ID" value="NZ_FKLO01000014.1"/>
</dbReference>
<keyword evidence="1" id="KW-0472">Membrane</keyword>
<gene>
    <name evidence="2" type="ORF">CHUV0807_0202</name>
</gene>
<dbReference type="AlphaFoldDB" id="A0A1C3HNP4"/>
<evidence type="ECO:0000256" key="1">
    <source>
        <dbReference type="SAM" id="Phobius"/>
    </source>
</evidence>
<evidence type="ECO:0000313" key="3">
    <source>
        <dbReference type="Proteomes" id="UP000190837"/>
    </source>
</evidence>
<protein>
    <submittedName>
        <fullName evidence="2">Uncharacterized protein</fullName>
    </submittedName>
</protein>
<keyword evidence="1" id="KW-1133">Transmembrane helix</keyword>
<reference evidence="3" key="1">
    <citation type="submission" date="2016-04" db="EMBL/GenBank/DDBJ databases">
        <authorList>
            <person name="Tagini F."/>
        </authorList>
    </citation>
    <scope>NUCLEOTIDE SEQUENCE [LARGE SCALE GENOMIC DNA]</scope>
    <source>
        <strain evidence="3">CHUV0807</strain>
    </source>
</reference>
<feature type="transmembrane region" description="Helical" evidence="1">
    <location>
        <begin position="30"/>
        <end position="53"/>
    </location>
</feature>
<name>A0A1C3HNP4_9GAMM</name>
<sequence length="133" mass="14806">MTMHGAFVEKADACFAAITGDPRWDFEDELLFQVAAFTWYGYCFAIGQVFYFLDADVIDDHVIARLTALGAGEKYVRGLVARAREDFGNEPPDENDVYTQLIGIGHSHFSERKHDGLVASIYDNYALLSEGAS</sequence>
<keyword evidence="1" id="KW-0812">Transmembrane</keyword>
<accession>A0A1C3HNP4</accession>
<dbReference type="EMBL" id="FKLO01000014">
    <property type="protein sequence ID" value="SAY55438.1"/>
    <property type="molecule type" value="Genomic_DNA"/>
</dbReference>
<evidence type="ECO:0000313" key="2">
    <source>
        <dbReference type="EMBL" id="SAY55438.1"/>
    </source>
</evidence>
<organism evidence="2 3">
    <name type="scientific">Cardiobacterium hominis</name>
    <dbReference type="NCBI Taxonomy" id="2718"/>
    <lineage>
        <taxon>Bacteria</taxon>
        <taxon>Pseudomonadati</taxon>
        <taxon>Pseudomonadota</taxon>
        <taxon>Gammaproteobacteria</taxon>
        <taxon>Cardiobacteriales</taxon>
        <taxon>Cardiobacteriaceae</taxon>
        <taxon>Cardiobacterium</taxon>
    </lineage>
</organism>
<dbReference type="Proteomes" id="UP000190837">
    <property type="component" value="Unassembled WGS sequence"/>
</dbReference>